<keyword evidence="3" id="KW-1185">Reference proteome</keyword>
<feature type="region of interest" description="Disordered" evidence="1">
    <location>
        <begin position="285"/>
        <end position="340"/>
    </location>
</feature>
<gene>
    <name evidence="2" type="ORF">SEMRO_1706_G292500.1</name>
</gene>
<dbReference type="AlphaFoldDB" id="A0A9N8EUA7"/>
<evidence type="ECO:0000313" key="2">
    <source>
        <dbReference type="EMBL" id="CAB9525649.1"/>
    </source>
</evidence>
<dbReference type="EMBL" id="CAICTM010001704">
    <property type="protein sequence ID" value="CAB9525649.1"/>
    <property type="molecule type" value="Genomic_DNA"/>
</dbReference>
<feature type="compositionally biased region" description="Acidic residues" evidence="1">
    <location>
        <begin position="318"/>
        <end position="328"/>
    </location>
</feature>
<proteinExistence type="predicted"/>
<reference evidence="2" key="1">
    <citation type="submission" date="2020-06" db="EMBL/GenBank/DDBJ databases">
        <authorList>
            <consortium name="Plant Systems Biology data submission"/>
        </authorList>
    </citation>
    <scope>NUCLEOTIDE SEQUENCE</scope>
    <source>
        <strain evidence="2">D6</strain>
    </source>
</reference>
<feature type="region of interest" description="Disordered" evidence="1">
    <location>
        <begin position="1"/>
        <end position="20"/>
    </location>
</feature>
<feature type="region of interest" description="Disordered" evidence="1">
    <location>
        <begin position="85"/>
        <end position="120"/>
    </location>
</feature>
<accession>A0A9N8EUA7</accession>
<feature type="compositionally biased region" description="Basic residues" evidence="1">
    <location>
        <begin position="289"/>
        <end position="298"/>
    </location>
</feature>
<feature type="region of interest" description="Disordered" evidence="1">
    <location>
        <begin position="178"/>
        <end position="205"/>
    </location>
</feature>
<comment type="caution">
    <text evidence="2">The sequence shown here is derived from an EMBL/GenBank/DDBJ whole genome shotgun (WGS) entry which is preliminary data.</text>
</comment>
<dbReference type="Proteomes" id="UP001153069">
    <property type="component" value="Unassembled WGS sequence"/>
</dbReference>
<feature type="compositionally biased region" description="Low complexity" evidence="1">
    <location>
        <begin position="183"/>
        <end position="198"/>
    </location>
</feature>
<organism evidence="2 3">
    <name type="scientific">Seminavis robusta</name>
    <dbReference type="NCBI Taxonomy" id="568900"/>
    <lineage>
        <taxon>Eukaryota</taxon>
        <taxon>Sar</taxon>
        <taxon>Stramenopiles</taxon>
        <taxon>Ochrophyta</taxon>
        <taxon>Bacillariophyta</taxon>
        <taxon>Bacillariophyceae</taxon>
        <taxon>Bacillariophycidae</taxon>
        <taxon>Naviculales</taxon>
        <taxon>Naviculaceae</taxon>
        <taxon>Seminavis</taxon>
    </lineage>
</organism>
<evidence type="ECO:0000313" key="3">
    <source>
        <dbReference type="Proteomes" id="UP001153069"/>
    </source>
</evidence>
<feature type="compositionally biased region" description="Acidic residues" evidence="1">
    <location>
        <begin position="89"/>
        <end position="102"/>
    </location>
</feature>
<evidence type="ECO:0000256" key="1">
    <source>
        <dbReference type="SAM" id="MobiDB-lite"/>
    </source>
</evidence>
<sequence>MNSIMMSHNSNDLTTNESNNDMFLNDESIRLDASMASQFDPEDAETTEELVHLYRQVWQKKVSPLSYQEEDTTVEKSFVRRTRANTEDTFTDDEEDDDDCGFDEEHATPVPSSKKKKKSLWGELTTSMPSSSLDLSTSSLVHQYLEENNKESQSTLYKAMASKIMIPTVTYMGRKLHADGAGSTASPQTTTSTTSRLSLQHKPEPRSSFVARMGLSWSSGSSCSVSSSSSLINEEAEEDAKDYLSNLSDSDFSQLKATLRAQGALTGLCTQQLMYTTATTAAALVKTPSPKRRRRSSSQHKWGQLPFCPSLVSATADSSDDDEEDDDMPDHFVISQERED</sequence>
<protein>
    <submittedName>
        <fullName evidence="2">Uncharacterized protein</fullName>
    </submittedName>
</protein>
<name>A0A9N8EUA7_9STRA</name>